<name>A0A918CDQ5_AGRME</name>
<keyword evidence="2" id="KW-1133">Transmembrane helix</keyword>
<dbReference type="RefSeq" id="WP_189084176.1">
    <property type="nucleotide sequence ID" value="NZ_BMRJ01000001.1"/>
</dbReference>
<reference evidence="3" key="1">
    <citation type="journal article" date="2014" name="Int. J. Syst. Evol. Microbiol.">
        <title>Complete genome sequence of Corynebacterium casei LMG S-19264T (=DSM 44701T), isolated from a smear-ripened cheese.</title>
        <authorList>
            <consortium name="US DOE Joint Genome Institute (JGI-PGF)"/>
            <person name="Walter F."/>
            <person name="Albersmeier A."/>
            <person name="Kalinowski J."/>
            <person name="Ruckert C."/>
        </authorList>
    </citation>
    <scope>NUCLEOTIDE SEQUENCE</scope>
    <source>
        <strain evidence="3">JCM 3346</strain>
    </source>
</reference>
<dbReference type="Proteomes" id="UP000610303">
    <property type="component" value="Unassembled WGS sequence"/>
</dbReference>
<sequence>MSSGVTWTGATAGVLAITGIATGWYWLIGVAALAAVIGVILIRMSRRRSVVRGDESAAFEAMVQEDASGTEGEAPSGPTPPSGPMPTR</sequence>
<gene>
    <name evidence="3" type="ORF">GCM10010196_10100</name>
</gene>
<reference evidence="3" key="2">
    <citation type="submission" date="2020-09" db="EMBL/GenBank/DDBJ databases">
        <authorList>
            <person name="Sun Q."/>
            <person name="Ohkuma M."/>
        </authorList>
    </citation>
    <scope>NUCLEOTIDE SEQUENCE</scope>
    <source>
        <strain evidence="3">JCM 3346</strain>
    </source>
</reference>
<feature type="region of interest" description="Disordered" evidence="1">
    <location>
        <begin position="63"/>
        <end position="88"/>
    </location>
</feature>
<organism evidence="3 4">
    <name type="scientific">Agromyces mediolanus</name>
    <name type="common">Corynebacterium mediolanum</name>
    <dbReference type="NCBI Taxonomy" id="41986"/>
    <lineage>
        <taxon>Bacteria</taxon>
        <taxon>Bacillati</taxon>
        <taxon>Actinomycetota</taxon>
        <taxon>Actinomycetes</taxon>
        <taxon>Micrococcales</taxon>
        <taxon>Microbacteriaceae</taxon>
        <taxon>Agromyces</taxon>
    </lineage>
</organism>
<keyword evidence="4" id="KW-1185">Reference proteome</keyword>
<evidence type="ECO:0000256" key="2">
    <source>
        <dbReference type="SAM" id="Phobius"/>
    </source>
</evidence>
<keyword evidence="2" id="KW-0812">Transmembrane</keyword>
<feature type="transmembrane region" description="Helical" evidence="2">
    <location>
        <begin position="24"/>
        <end position="42"/>
    </location>
</feature>
<comment type="caution">
    <text evidence="3">The sequence shown here is derived from an EMBL/GenBank/DDBJ whole genome shotgun (WGS) entry which is preliminary data.</text>
</comment>
<dbReference type="AlphaFoldDB" id="A0A918CDQ5"/>
<evidence type="ECO:0000256" key="1">
    <source>
        <dbReference type="SAM" id="MobiDB-lite"/>
    </source>
</evidence>
<accession>A0A918CDQ5</accession>
<evidence type="ECO:0000313" key="3">
    <source>
        <dbReference type="EMBL" id="GGR18922.1"/>
    </source>
</evidence>
<evidence type="ECO:0000313" key="4">
    <source>
        <dbReference type="Proteomes" id="UP000610303"/>
    </source>
</evidence>
<proteinExistence type="predicted"/>
<protein>
    <submittedName>
        <fullName evidence="3">Uncharacterized protein</fullName>
    </submittedName>
</protein>
<feature type="compositionally biased region" description="Pro residues" evidence="1">
    <location>
        <begin position="77"/>
        <end position="88"/>
    </location>
</feature>
<dbReference type="EMBL" id="BMRJ01000001">
    <property type="protein sequence ID" value="GGR18922.1"/>
    <property type="molecule type" value="Genomic_DNA"/>
</dbReference>
<keyword evidence="2" id="KW-0472">Membrane</keyword>